<comment type="caution">
    <text evidence="2">The sequence shown here is derived from an EMBL/GenBank/DDBJ whole genome shotgun (WGS) entry which is preliminary data.</text>
</comment>
<dbReference type="Proteomes" id="UP000265515">
    <property type="component" value="Unassembled WGS sequence"/>
</dbReference>
<name>A0A388LXX5_CHABU</name>
<reference evidence="2 3" key="1">
    <citation type="journal article" date="2018" name="Cell">
        <title>The Chara Genome: Secondary Complexity and Implications for Plant Terrestrialization.</title>
        <authorList>
            <person name="Nishiyama T."/>
            <person name="Sakayama H."/>
            <person name="Vries J.D."/>
            <person name="Buschmann H."/>
            <person name="Saint-Marcoux D."/>
            <person name="Ullrich K.K."/>
            <person name="Haas F.B."/>
            <person name="Vanderstraeten L."/>
            <person name="Becker D."/>
            <person name="Lang D."/>
            <person name="Vosolsobe S."/>
            <person name="Rombauts S."/>
            <person name="Wilhelmsson P.K.I."/>
            <person name="Janitza P."/>
            <person name="Kern R."/>
            <person name="Heyl A."/>
            <person name="Rumpler F."/>
            <person name="Villalobos L.I.A.C."/>
            <person name="Clay J.M."/>
            <person name="Skokan R."/>
            <person name="Toyoda A."/>
            <person name="Suzuki Y."/>
            <person name="Kagoshima H."/>
            <person name="Schijlen E."/>
            <person name="Tajeshwar N."/>
            <person name="Catarino B."/>
            <person name="Hetherington A.J."/>
            <person name="Saltykova A."/>
            <person name="Bonnot C."/>
            <person name="Breuninger H."/>
            <person name="Symeonidi A."/>
            <person name="Radhakrishnan G.V."/>
            <person name="Van Nieuwerburgh F."/>
            <person name="Deforce D."/>
            <person name="Chang C."/>
            <person name="Karol K.G."/>
            <person name="Hedrich R."/>
            <person name="Ulvskov P."/>
            <person name="Glockner G."/>
            <person name="Delwiche C.F."/>
            <person name="Petrasek J."/>
            <person name="Van de Peer Y."/>
            <person name="Friml J."/>
            <person name="Beilby M."/>
            <person name="Dolan L."/>
            <person name="Kohara Y."/>
            <person name="Sugano S."/>
            <person name="Fujiyama A."/>
            <person name="Delaux P.-M."/>
            <person name="Quint M."/>
            <person name="TheiBen G."/>
            <person name="Hagemann M."/>
            <person name="Harholt J."/>
            <person name="Dunand C."/>
            <person name="Zachgo S."/>
            <person name="Langdale J."/>
            <person name="Maumus F."/>
            <person name="Straeten D.V.D."/>
            <person name="Gould S.B."/>
            <person name="Rensing S.A."/>
        </authorList>
    </citation>
    <scope>NUCLEOTIDE SEQUENCE [LARGE SCALE GENOMIC DNA]</scope>
    <source>
        <strain evidence="2 3">S276</strain>
    </source>
</reference>
<dbReference type="Gramene" id="GBG87180">
    <property type="protein sequence ID" value="GBG87180"/>
    <property type="gene ID" value="CBR_g44915"/>
</dbReference>
<feature type="region of interest" description="Disordered" evidence="1">
    <location>
        <begin position="107"/>
        <end position="231"/>
    </location>
</feature>
<gene>
    <name evidence="2" type="ORF">CBR_g44915</name>
</gene>
<evidence type="ECO:0000313" key="3">
    <source>
        <dbReference type="Proteomes" id="UP000265515"/>
    </source>
</evidence>
<protein>
    <submittedName>
        <fullName evidence="2">Uncharacterized protein</fullName>
    </submittedName>
</protein>
<accession>A0A388LXX5</accession>
<evidence type="ECO:0000313" key="2">
    <source>
        <dbReference type="EMBL" id="GBG87180.1"/>
    </source>
</evidence>
<feature type="compositionally biased region" description="Basic residues" evidence="1">
    <location>
        <begin position="124"/>
        <end position="136"/>
    </location>
</feature>
<dbReference type="STRING" id="69332.A0A388LXX5"/>
<feature type="region of interest" description="Disordered" evidence="1">
    <location>
        <begin position="236"/>
        <end position="255"/>
    </location>
</feature>
<keyword evidence="3" id="KW-1185">Reference proteome</keyword>
<proteinExistence type="predicted"/>
<dbReference type="EMBL" id="BFEA01000599">
    <property type="protein sequence ID" value="GBG87180.1"/>
    <property type="molecule type" value="Genomic_DNA"/>
</dbReference>
<evidence type="ECO:0000256" key="1">
    <source>
        <dbReference type="SAM" id="MobiDB-lite"/>
    </source>
</evidence>
<dbReference type="AlphaFoldDB" id="A0A388LXX5"/>
<organism evidence="2 3">
    <name type="scientific">Chara braunii</name>
    <name type="common">Braun's stonewort</name>
    <dbReference type="NCBI Taxonomy" id="69332"/>
    <lineage>
        <taxon>Eukaryota</taxon>
        <taxon>Viridiplantae</taxon>
        <taxon>Streptophyta</taxon>
        <taxon>Charophyceae</taxon>
        <taxon>Charales</taxon>
        <taxon>Characeae</taxon>
        <taxon>Chara</taxon>
    </lineage>
</organism>
<sequence length="255" mass="28054">MFRLCVVHDDHNIGEHFLMYYVITRPEPEQKEGTVALYSLGKIGTNRPGLLELIRIELLSIAQVMASEETHFQLRLRTPSAPRRMYHAVVVPDYLAQARERVVDFNDGKSLWPPSSYPKPVAPKTHRKAPKKRHRQPSPEAQGSRVGRGDEVVQRLHPVPTRSSDPIPQSKTTPIEGPPSGERVGTSRLWIRGSHPEPTPLPPLLPDINLDGAGSSAPEGGGGVGGVPYPASRPPILAGPFRFRQPPRGASVIDQ</sequence>
<feature type="compositionally biased region" description="Polar residues" evidence="1">
    <location>
        <begin position="161"/>
        <end position="173"/>
    </location>
</feature>